<dbReference type="EMBL" id="CM008051">
    <property type="protein sequence ID" value="PAN35595.1"/>
    <property type="molecule type" value="Genomic_DNA"/>
</dbReference>
<proteinExistence type="predicted"/>
<gene>
    <name evidence="2" type="ORF">PAHAL_6G220200</name>
</gene>
<feature type="compositionally biased region" description="Gly residues" evidence="1">
    <location>
        <begin position="31"/>
        <end position="41"/>
    </location>
</feature>
<dbReference type="Proteomes" id="UP000243499">
    <property type="component" value="Chromosome 6"/>
</dbReference>
<organism evidence="2">
    <name type="scientific">Panicum hallii</name>
    <dbReference type="NCBI Taxonomy" id="206008"/>
    <lineage>
        <taxon>Eukaryota</taxon>
        <taxon>Viridiplantae</taxon>
        <taxon>Streptophyta</taxon>
        <taxon>Embryophyta</taxon>
        <taxon>Tracheophyta</taxon>
        <taxon>Spermatophyta</taxon>
        <taxon>Magnoliopsida</taxon>
        <taxon>Liliopsida</taxon>
        <taxon>Poales</taxon>
        <taxon>Poaceae</taxon>
        <taxon>PACMAD clade</taxon>
        <taxon>Panicoideae</taxon>
        <taxon>Panicodae</taxon>
        <taxon>Paniceae</taxon>
        <taxon>Panicinae</taxon>
        <taxon>Panicum</taxon>
        <taxon>Panicum sect. Panicum</taxon>
    </lineage>
</organism>
<feature type="region of interest" description="Disordered" evidence="1">
    <location>
        <begin position="31"/>
        <end position="53"/>
    </location>
</feature>
<evidence type="ECO:0000256" key="1">
    <source>
        <dbReference type="SAM" id="MobiDB-lite"/>
    </source>
</evidence>
<name>A0A2S3I2W4_9POAL</name>
<accession>A0A2S3I2W4</accession>
<dbReference type="Gramene" id="PAN35595">
    <property type="protein sequence ID" value="PAN35595"/>
    <property type="gene ID" value="PAHAL_6G220200"/>
</dbReference>
<evidence type="ECO:0000313" key="2">
    <source>
        <dbReference type="EMBL" id="PAN35595.1"/>
    </source>
</evidence>
<reference evidence="2" key="1">
    <citation type="submission" date="2018-04" db="EMBL/GenBank/DDBJ databases">
        <title>WGS assembly of Panicum hallii.</title>
        <authorList>
            <person name="Lovell J."/>
            <person name="Jenkins J."/>
            <person name="Lowry D."/>
            <person name="Mamidi S."/>
            <person name="Sreedasyam A."/>
            <person name="Weng X."/>
            <person name="Barry K."/>
            <person name="Bonette J."/>
            <person name="Campitelli B."/>
            <person name="Daum C."/>
            <person name="Gordon S."/>
            <person name="Gould B."/>
            <person name="Lipzen A."/>
            <person name="Macqueen A."/>
            <person name="Palacio-Mejia J."/>
            <person name="Plott C."/>
            <person name="Shakirov E."/>
            <person name="Shu S."/>
            <person name="Yoshinaga Y."/>
            <person name="Zane M."/>
            <person name="Rokhsar D."/>
            <person name="Grimwood J."/>
            <person name="Schmutz J."/>
            <person name="Juenger T."/>
        </authorList>
    </citation>
    <scope>NUCLEOTIDE SEQUENCE [LARGE SCALE GENOMIC DNA]</scope>
    <source>
        <strain evidence="2">FIL2</strain>
    </source>
</reference>
<dbReference type="AlphaFoldDB" id="A0A2S3I2W4"/>
<sequence>MGAEVGGADRRVEVQLEGRIGDAEVQSEGRIGGAEVGGRGAAGASNRRCGRSNGGWMEAARRRILGAAAALFSSPLSFLSLPLSRFSAL</sequence>
<protein>
    <submittedName>
        <fullName evidence="2">Uncharacterized protein</fullName>
    </submittedName>
</protein>